<dbReference type="InterPro" id="IPR016187">
    <property type="entry name" value="CTDL_fold"/>
</dbReference>
<reference evidence="3 4" key="1">
    <citation type="submission" date="2022-05" db="EMBL/GenBank/DDBJ databases">
        <authorList>
            <consortium name="Genoscope - CEA"/>
            <person name="William W."/>
        </authorList>
    </citation>
    <scope>NUCLEOTIDE SEQUENCE [LARGE SCALE GENOMIC DNA]</scope>
</reference>
<evidence type="ECO:0000313" key="4">
    <source>
        <dbReference type="Proteomes" id="UP001159405"/>
    </source>
</evidence>
<evidence type="ECO:0000259" key="2">
    <source>
        <dbReference type="PROSITE" id="PS50041"/>
    </source>
</evidence>
<dbReference type="Gene3D" id="3.10.100.10">
    <property type="entry name" value="Mannose-Binding Protein A, subunit A"/>
    <property type="match status" value="1"/>
</dbReference>
<dbReference type="Pfam" id="PF16977">
    <property type="entry name" value="ApeC"/>
    <property type="match status" value="1"/>
</dbReference>
<feature type="domain" description="C-type lectin" evidence="2">
    <location>
        <begin position="414"/>
        <end position="508"/>
    </location>
</feature>
<feature type="chain" id="PRO_5046098519" description="C-type lectin domain-containing protein" evidence="1">
    <location>
        <begin position="27"/>
        <end position="518"/>
    </location>
</feature>
<evidence type="ECO:0000313" key="3">
    <source>
        <dbReference type="EMBL" id="CAH3032511.1"/>
    </source>
</evidence>
<dbReference type="PANTHER" id="PTHR19324">
    <property type="entry name" value="PERFORIN-LIKE PROTEIN 1"/>
    <property type="match status" value="1"/>
</dbReference>
<dbReference type="PROSITE" id="PS50041">
    <property type="entry name" value="C_TYPE_LECTIN_2"/>
    <property type="match status" value="1"/>
</dbReference>
<keyword evidence="1" id="KW-0732">Signal</keyword>
<dbReference type="CDD" id="cd00037">
    <property type="entry name" value="CLECT"/>
    <property type="match status" value="1"/>
</dbReference>
<dbReference type="PANTHER" id="PTHR19324:SF33">
    <property type="entry name" value="MUCIN-5AC"/>
    <property type="match status" value="1"/>
</dbReference>
<feature type="signal peptide" evidence="1">
    <location>
        <begin position="1"/>
        <end position="26"/>
    </location>
</feature>
<organism evidence="3 4">
    <name type="scientific">Porites lobata</name>
    <dbReference type="NCBI Taxonomy" id="104759"/>
    <lineage>
        <taxon>Eukaryota</taxon>
        <taxon>Metazoa</taxon>
        <taxon>Cnidaria</taxon>
        <taxon>Anthozoa</taxon>
        <taxon>Hexacorallia</taxon>
        <taxon>Scleractinia</taxon>
        <taxon>Fungiina</taxon>
        <taxon>Poritidae</taxon>
        <taxon>Porites</taxon>
    </lineage>
</organism>
<keyword evidence="4" id="KW-1185">Reference proteome</keyword>
<dbReference type="InterPro" id="IPR016186">
    <property type="entry name" value="C-type_lectin-like/link_sf"/>
</dbReference>
<dbReference type="InterPro" id="IPR001304">
    <property type="entry name" value="C-type_lectin-like"/>
</dbReference>
<name>A0ABN8MQW8_9CNID</name>
<dbReference type="InterPro" id="IPR031569">
    <property type="entry name" value="ApeC"/>
</dbReference>
<proteinExistence type="predicted"/>
<dbReference type="SMART" id="SM00034">
    <property type="entry name" value="CLECT"/>
    <property type="match status" value="1"/>
</dbReference>
<evidence type="ECO:0000256" key="1">
    <source>
        <dbReference type="SAM" id="SignalP"/>
    </source>
</evidence>
<comment type="caution">
    <text evidence="3">The sequence shown here is derived from an EMBL/GenBank/DDBJ whole genome shotgun (WGS) entry which is preliminary data.</text>
</comment>
<gene>
    <name evidence="3" type="ORF">PLOB_00000584</name>
</gene>
<protein>
    <recommendedName>
        <fullName evidence="2">C-type lectin domain-containing protein</fullName>
    </recommendedName>
</protein>
<sequence>MSSLSFLGPSLLVFVIIFLWNSSGYALPHEGNFKVTGQEKQFDPVPDPAGEFCQRNKNPAGLGFIGVKYDLLSGNPEGNNALGGVDPGFDKTKKILKLTTEDGDAVPIQICYEERQSCATTKSSKIFGGTKRYQEKLSVDVSAEDNPMELQLSWPSGYYSLFAATHDTSLTKVCPQGIGFQWRHGSITDQNHIIFKSLPTLMASLKINIKQIGKTGDWENFGGVKYEFCTKTQDPGSQYFSQDWPKGRYCILRKSRITREPKCPRHFEAASVMWIDELDYGAFEDSLRPPLKKGTYPDGSFESKKHLKIEFCCRQDGFVDNGIHLPLDNPFILMKVQGFPCQKVCGARKGEWSIKTGTLDDPFAKESVINGTIKPAGSTSRQAVQLRFCYYAKMKGAKFLKLVFVETRVKASTAERECQSKGGHLASIHSQEENQKIKQMVGSGSMAWIGLKRRTVQNRPWIWTDGTELHFGEWKPDVTDDKNFVSISGDDGSWEAKTKDPKLPFVCKVINSCPDENE</sequence>
<dbReference type="Proteomes" id="UP001159405">
    <property type="component" value="Unassembled WGS sequence"/>
</dbReference>
<dbReference type="EMBL" id="CALNXK010000001">
    <property type="protein sequence ID" value="CAH3032511.1"/>
    <property type="molecule type" value="Genomic_DNA"/>
</dbReference>
<dbReference type="Pfam" id="PF00059">
    <property type="entry name" value="Lectin_C"/>
    <property type="match status" value="1"/>
</dbReference>
<accession>A0ABN8MQW8</accession>
<dbReference type="SUPFAM" id="SSF56436">
    <property type="entry name" value="C-type lectin-like"/>
    <property type="match status" value="1"/>
</dbReference>